<dbReference type="GO" id="GO:0034220">
    <property type="term" value="P:monoatomic ion transmembrane transport"/>
    <property type="evidence" value="ECO:0007669"/>
    <property type="project" value="UniProtKB-KW"/>
</dbReference>
<keyword evidence="1" id="KW-1133">Transmembrane helix</keyword>
<accession>A0AA47EGL7</accession>
<evidence type="ECO:0000313" key="4">
    <source>
        <dbReference type="Proteomes" id="UP001164733"/>
    </source>
</evidence>
<keyword evidence="1" id="KW-0472">Membrane</keyword>
<reference evidence="3" key="1">
    <citation type="submission" date="2021-11" db="EMBL/GenBank/DDBJ databases">
        <title>Clostridia strains as spoilage organisms.</title>
        <authorList>
            <person name="Wambui J."/>
            <person name="Stevens M.J.A."/>
            <person name="Stephan R."/>
        </authorList>
    </citation>
    <scope>NUCLEOTIDE SEQUENCE</scope>
    <source>
        <strain evidence="3">CF009</strain>
    </source>
</reference>
<protein>
    <submittedName>
        <fullName evidence="3">Potassium channel family protein</fullName>
    </submittedName>
</protein>
<keyword evidence="3" id="KW-0407">Ion channel</keyword>
<proteinExistence type="predicted"/>
<dbReference type="Pfam" id="PF07885">
    <property type="entry name" value="Ion_trans_2"/>
    <property type="match status" value="1"/>
</dbReference>
<keyword evidence="3" id="KW-0813">Transport</keyword>
<dbReference type="Proteomes" id="UP001164733">
    <property type="component" value="Chromosome"/>
</dbReference>
<organism evidence="3 4">
    <name type="scientific">Clostridium estertheticum</name>
    <dbReference type="NCBI Taxonomy" id="238834"/>
    <lineage>
        <taxon>Bacteria</taxon>
        <taxon>Bacillati</taxon>
        <taxon>Bacillota</taxon>
        <taxon>Clostridia</taxon>
        <taxon>Eubacteriales</taxon>
        <taxon>Clostridiaceae</taxon>
        <taxon>Clostridium</taxon>
    </lineage>
</organism>
<evidence type="ECO:0000259" key="2">
    <source>
        <dbReference type="Pfam" id="PF07885"/>
    </source>
</evidence>
<feature type="transmembrane region" description="Helical" evidence="1">
    <location>
        <begin position="358"/>
        <end position="379"/>
    </location>
</feature>
<dbReference type="EMBL" id="CP086239">
    <property type="protein sequence ID" value="WAG59606.1"/>
    <property type="molecule type" value="Genomic_DNA"/>
</dbReference>
<gene>
    <name evidence="3" type="ORF">LL038_18520</name>
</gene>
<sequence length="384" mass="45106">MKFSKSRKYKEEFNIKIDLSNKTLSEYCRNIKSNQVGQHKIKINQWNCDIVRNQDFNIGNKAKLIKILSSDANDFKKTVCFINCKFSGLDVLLIDVDVIFYFECEFNRFKMNFTEDKIIYNETRIYILNSLCKGLFLFNYHKLFFFYCDELANTKYAETQILNLVSCSQSMIIVLNHLSNSTGLTLEKSENIECIFVADDKLIILRDEESSHFREFYFDLEFKKGAIRTFVVATKQYYQYLRGKNDEKKFLYYELYNYLDLISTYGANKLSKKIFWYTTGYFINPQRIILNCILIILCSSILYLYFGFEIVGIRTVSYNFRIGFNWSLDDYLQSVYLSVITFTTVGYGNIVPKGFGEVVASIEMLLGATYIGIFTGTIFKRYVD</sequence>
<evidence type="ECO:0000313" key="3">
    <source>
        <dbReference type="EMBL" id="WAG59606.1"/>
    </source>
</evidence>
<name>A0AA47EGL7_9CLOT</name>
<dbReference type="InterPro" id="IPR013099">
    <property type="entry name" value="K_chnl_dom"/>
</dbReference>
<feature type="transmembrane region" description="Helical" evidence="1">
    <location>
        <begin position="331"/>
        <end position="351"/>
    </location>
</feature>
<evidence type="ECO:0000256" key="1">
    <source>
        <dbReference type="SAM" id="Phobius"/>
    </source>
</evidence>
<dbReference type="AlphaFoldDB" id="A0AA47EGL7"/>
<feature type="domain" description="Potassium channel" evidence="2">
    <location>
        <begin position="306"/>
        <end position="382"/>
    </location>
</feature>
<dbReference type="RefSeq" id="WP_216124544.1">
    <property type="nucleotide sequence ID" value="NZ_CP086239.1"/>
</dbReference>
<keyword evidence="3" id="KW-0406">Ion transport</keyword>
<feature type="transmembrane region" description="Helical" evidence="1">
    <location>
        <begin position="288"/>
        <end position="311"/>
    </location>
</feature>
<keyword evidence="1" id="KW-0812">Transmembrane</keyword>